<dbReference type="EMBL" id="JAATIQ010000379">
    <property type="protein sequence ID" value="KAF4358641.1"/>
    <property type="molecule type" value="Genomic_DNA"/>
</dbReference>
<dbReference type="AlphaFoldDB" id="A0A7J6EJT3"/>
<dbReference type="PANTHER" id="PTHR47184:SF3">
    <property type="entry name" value="PHOSPHATIDYLINOSITOL 3-AND 4-KINASE FAMILY PROTEIN-RELATED"/>
    <property type="match status" value="1"/>
</dbReference>
<keyword evidence="2" id="KW-1185">Reference proteome</keyword>
<organism evidence="1 2">
    <name type="scientific">Cannabis sativa</name>
    <name type="common">Hemp</name>
    <name type="synonym">Marijuana</name>
    <dbReference type="NCBI Taxonomy" id="3483"/>
    <lineage>
        <taxon>Eukaryota</taxon>
        <taxon>Viridiplantae</taxon>
        <taxon>Streptophyta</taxon>
        <taxon>Embryophyta</taxon>
        <taxon>Tracheophyta</taxon>
        <taxon>Spermatophyta</taxon>
        <taxon>Magnoliopsida</taxon>
        <taxon>eudicotyledons</taxon>
        <taxon>Gunneridae</taxon>
        <taxon>Pentapetalae</taxon>
        <taxon>rosids</taxon>
        <taxon>fabids</taxon>
        <taxon>Rosales</taxon>
        <taxon>Cannabaceae</taxon>
        <taxon>Cannabis</taxon>
    </lineage>
</organism>
<dbReference type="Proteomes" id="UP000583929">
    <property type="component" value="Unassembled WGS sequence"/>
</dbReference>
<gene>
    <name evidence="1" type="ORF">G4B88_007891</name>
</gene>
<sequence length="376" mass="41966">FSIFISVCLLYQSRDRLVWALRTTNAGDAADQASRLVDKMTKNLGCALHGSLLGKDDQLSSQLPVTRNLLKRRPVCSDNADPDSNHELLLKRMRHGPEICLGVPVESNIFWQDGSSLNGLFRDAPLLDGELTPVEKMIAIISALVADGERSTESLKILLSNVNGDLLADIVISNMRHLPLTHSPSTGAAMFPVPWQGRCRLDPRRVAVSTGLALIPTAEDANSLQSERDGSILLSRPHSLSIWKRFKNSSEPVISKEVMLEDSLICGMNQSFHKEEVLENPEEMVPAKQDTFSDLTVAVYSGQHSSDLSNTSVSDDNCHDLPQLPVYWQHTEEQHEWLRKFALKRILHSYKNLFLIDCSQMRLELLARLVAQVIIV</sequence>
<evidence type="ECO:0000313" key="1">
    <source>
        <dbReference type="EMBL" id="KAF4358641.1"/>
    </source>
</evidence>
<comment type="caution">
    <text evidence="1">The sequence shown here is derived from an EMBL/GenBank/DDBJ whole genome shotgun (WGS) entry which is preliminary data.</text>
</comment>
<proteinExistence type="predicted"/>
<name>A0A7J6EJT3_CANSA</name>
<feature type="non-terminal residue" evidence="1">
    <location>
        <position position="1"/>
    </location>
</feature>
<evidence type="ECO:0000313" key="2">
    <source>
        <dbReference type="Proteomes" id="UP000583929"/>
    </source>
</evidence>
<dbReference type="PANTHER" id="PTHR47184">
    <property type="entry name" value="PHOSPHATIDYLINOSITOL 3-AND 4-KINASE FAMILY PROTEIN-RELATED"/>
    <property type="match status" value="1"/>
</dbReference>
<protein>
    <submittedName>
        <fullName evidence="1">Uncharacterized protein</fullName>
    </submittedName>
</protein>
<accession>A0A7J6EJT3</accession>
<reference evidence="1 2" key="1">
    <citation type="journal article" date="2020" name="bioRxiv">
        <title>Sequence and annotation of 42 cannabis genomes reveals extensive copy number variation in cannabinoid synthesis and pathogen resistance genes.</title>
        <authorList>
            <person name="Mckernan K.J."/>
            <person name="Helbert Y."/>
            <person name="Kane L.T."/>
            <person name="Ebling H."/>
            <person name="Zhang L."/>
            <person name="Liu B."/>
            <person name="Eaton Z."/>
            <person name="Mclaughlin S."/>
            <person name="Kingan S."/>
            <person name="Baybayan P."/>
            <person name="Concepcion G."/>
            <person name="Jordan M."/>
            <person name="Riva A."/>
            <person name="Barbazuk W."/>
            <person name="Harkins T."/>
        </authorList>
    </citation>
    <scope>NUCLEOTIDE SEQUENCE [LARGE SCALE GENOMIC DNA]</scope>
    <source>
        <strain evidence="2">cv. Jamaican Lion 4</strain>
        <tissue evidence="1">Leaf</tissue>
    </source>
</reference>